<dbReference type="SUPFAM" id="SSF63825">
    <property type="entry name" value="YWTD domain"/>
    <property type="match status" value="1"/>
</dbReference>
<organism evidence="2 3">
    <name type="scientific">Nonlabens tegetincola</name>
    <dbReference type="NCBI Taxonomy" id="323273"/>
    <lineage>
        <taxon>Bacteria</taxon>
        <taxon>Pseudomonadati</taxon>
        <taxon>Bacteroidota</taxon>
        <taxon>Flavobacteriia</taxon>
        <taxon>Flavobacteriales</taxon>
        <taxon>Flavobacteriaceae</taxon>
        <taxon>Nonlabens</taxon>
    </lineage>
</organism>
<evidence type="ECO:0000313" key="3">
    <source>
        <dbReference type="Proteomes" id="UP000029221"/>
    </source>
</evidence>
<dbReference type="RefSeq" id="WP_042277708.1">
    <property type="nucleotide sequence ID" value="NZ_BBML01000002.1"/>
</dbReference>
<evidence type="ECO:0000313" key="2">
    <source>
        <dbReference type="EMBL" id="GAK96421.1"/>
    </source>
</evidence>
<dbReference type="AlphaFoldDB" id="A0A090QLM7"/>
<comment type="caution">
    <text evidence="2">The sequence shown here is derived from an EMBL/GenBank/DDBJ whole genome shotgun (WGS) entry which is preliminary data.</text>
</comment>
<dbReference type="Gene3D" id="2.130.10.10">
    <property type="entry name" value="YVTN repeat-like/Quinoprotein amine dehydrogenase"/>
    <property type="match status" value="1"/>
</dbReference>
<name>A0A090QLM7_9FLAO</name>
<evidence type="ECO:0000256" key="1">
    <source>
        <dbReference type="ARBA" id="ARBA00022737"/>
    </source>
</evidence>
<reference evidence="2" key="1">
    <citation type="journal article" date="2014" name="Genome Announc.">
        <title>Draft Genome Sequences of Marine Flavobacterium Nonlabens Strains NR17, NR24, NR27, NR32, NR33, and Ara13.</title>
        <authorList>
            <person name="Nakanishi M."/>
            <person name="Meirelles P."/>
            <person name="Suzuki R."/>
            <person name="Takatani N."/>
            <person name="Mino S."/>
            <person name="Suda W."/>
            <person name="Oshima K."/>
            <person name="Hattori M."/>
            <person name="Ohkuma M."/>
            <person name="Hosokawa M."/>
            <person name="Miyashita K."/>
            <person name="Thompson F.L."/>
            <person name="Niwa A."/>
            <person name="Sawabe T."/>
            <person name="Sawabe T."/>
        </authorList>
    </citation>
    <scope>NUCLEOTIDE SEQUENCE [LARGE SCALE GENOMIC DNA]</scope>
    <source>
        <strain evidence="2">JCM 19294</strain>
    </source>
</reference>
<proteinExistence type="predicted"/>
<dbReference type="Pfam" id="PF01436">
    <property type="entry name" value="NHL"/>
    <property type="match status" value="1"/>
</dbReference>
<accession>A0A090QLM7</accession>
<gene>
    <name evidence="2" type="ORF">JCM19294_1934</name>
</gene>
<dbReference type="InterPro" id="IPR001258">
    <property type="entry name" value="NHL_repeat"/>
</dbReference>
<dbReference type="STRING" id="319236.BST91_08140"/>
<dbReference type="Proteomes" id="UP000029221">
    <property type="component" value="Unassembled WGS sequence"/>
</dbReference>
<keyword evidence="1" id="KW-0677">Repeat</keyword>
<dbReference type="eggNOG" id="COG3391">
    <property type="taxonomic scope" value="Bacteria"/>
</dbReference>
<protein>
    <recommendedName>
        <fullName evidence="4">NHL repeat containing protein</fullName>
    </recommendedName>
</protein>
<sequence length="332" mass="35039">MKKYFLYSGLLLSTLTLFNCSDDDNVVEGRFDRAELYVTSTASGDITVYDFSDDDQVETTTLTTLSTSNEGIEYDGDTDELFVASRSALNLSVFTDVEATIESGAVAAATGITATAAFNSPRALAINGDNVVVADNGTNQLFVYTRTSSGLQLRNTFDIAFDLWGVEFVGSDLYAVVDNTSDLAIFTNFLSNTTDGSLAATKQITIEGIVRTHGIAYDAQDDLLIMTDVGLASSDTDGAYHVIDNALSQIAGVANGGTLALSSQTRVAGSNTFLGNPIDVDYDTESNTIFIAEIANGGGRVLAFDVAQSGNANPAINNMLAGCSSLDFYGND</sequence>
<dbReference type="InterPro" id="IPR015943">
    <property type="entry name" value="WD40/YVTN_repeat-like_dom_sf"/>
</dbReference>
<evidence type="ECO:0008006" key="4">
    <source>
        <dbReference type="Google" id="ProtNLM"/>
    </source>
</evidence>
<keyword evidence="3" id="KW-1185">Reference proteome</keyword>
<dbReference type="EMBL" id="BBML01000002">
    <property type="protein sequence ID" value="GAK96421.1"/>
    <property type="molecule type" value="Genomic_DNA"/>
</dbReference>